<keyword evidence="3" id="KW-1185">Reference proteome</keyword>
<dbReference type="SMART" id="SM00355">
    <property type="entry name" value="ZnF_C2H2"/>
    <property type="match status" value="2"/>
</dbReference>
<reference evidence="2 3" key="1">
    <citation type="submission" date="2017-10" db="EMBL/GenBank/DDBJ databases">
        <title>Development of genomic resources for the powdery mildew, Erysiphe pulchra.</title>
        <authorList>
            <person name="Wadl P.A."/>
            <person name="Mack B.M."/>
            <person name="Moore G."/>
            <person name="Beltz S.B."/>
        </authorList>
    </citation>
    <scope>NUCLEOTIDE SEQUENCE [LARGE SCALE GENOMIC DNA]</scope>
    <source>
        <strain evidence="2">Cflorida</strain>
    </source>
</reference>
<dbReference type="InterPro" id="IPR013087">
    <property type="entry name" value="Znf_C2H2_type"/>
</dbReference>
<accession>A0A2S4PWP4</accession>
<dbReference type="Proteomes" id="UP000237438">
    <property type="component" value="Unassembled WGS sequence"/>
</dbReference>
<dbReference type="InterPro" id="IPR039258">
    <property type="entry name" value="ZNF511"/>
</dbReference>
<organism evidence="2 3">
    <name type="scientific">Erysiphe pulchra</name>
    <dbReference type="NCBI Taxonomy" id="225359"/>
    <lineage>
        <taxon>Eukaryota</taxon>
        <taxon>Fungi</taxon>
        <taxon>Dikarya</taxon>
        <taxon>Ascomycota</taxon>
        <taxon>Pezizomycotina</taxon>
        <taxon>Leotiomycetes</taxon>
        <taxon>Erysiphales</taxon>
        <taxon>Erysiphaceae</taxon>
        <taxon>Erysiphe</taxon>
    </lineage>
</organism>
<evidence type="ECO:0000313" key="2">
    <source>
        <dbReference type="EMBL" id="POS86471.1"/>
    </source>
</evidence>
<dbReference type="EMBL" id="PEDP01000325">
    <property type="protein sequence ID" value="POS86471.1"/>
    <property type="molecule type" value="Genomic_DNA"/>
</dbReference>
<protein>
    <recommendedName>
        <fullName evidence="1">C2H2-type domain-containing protein</fullName>
    </recommendedName>
</protein>
<comment type="caution">
    <text evidence="2">The sequence shown here is derived from an EMBL/GenBank/DDBJ whole genome shotgun (WGS) entry which is preliminary data.</text>
</comment>
<dbReference type="PANTHER" id="PTHR21354:SF0">
    <property type="entry name" value="ZINC FINGER PROTEIN 511"/>
    <property type="match status" value="1"/>
</dbReference>
<feature type="domain" description="C2H2-type" evidence="1">
    <location>
        <begin position="94"/>
        <end position="115"/>
    </location>
</feature>
<evidence type="ECO:0000259" key="1">
    <source>
        <dbReference type="PROSITE" id="PS00028"/>
    </source>
</evidence>
<name>A0A2S4PWP4_9PEZI</name>
<evidence type="ECO:0000313" key="3">
    <source>
        <dbReference type="Proteomes" id="UP000237438"/>
    </source>
</evidence>
<dbReference type="AlphaFoldDB" id="A0A2S4PWP4"/>
<gene>
    <name evidence="2" type="ORF">EPUL_004004</name>
</gene>
<dbReference type="PROSITE" id="PS00028">
    <property type="entry name" value="ZINC_FINGER_C2H2_1"/>
    <property type="match status" value="1"/>
</dbReference>
<sequence length="249" mass="29130">MAKRSRNDFEVFSEHLNSHNVTNLISPALEFEAAINTEHSPYKIIELDQDKLDVNNITPAPMMCCSLPPHRDTLKFNSFDEYNVHYVKEHTNRCLECFKNFPTNHLLSLHIEENHNSIFDIKKERGEKMYACFVEDCDRLCSTPQKRRMHLIDKHLFPKDYDFYVVNHGIGHRCFMLKSWNKRMDNSSDTYYSSANRYRSHLEIEKTKMPTTAAVIPSRNLDKDPDLNGLSSAMSTLRFVPPSVRIRLT</sequence>
<dbReference type="PANTHER" id="PTHR21354">
    <property type="entry name" value="ZINC FINGER PROTEIN 511"/>
    <property type="match status" value="1"/>
</dbReference>
<dbReference type="OrthoDB" id="18440at2759"/>
<proteinExistence type="predicted"/>
<feature type="non-terminal residue" evidence="2">
    <location>
        <position position="249"/>
    </location>
</feature>